<dbReference type="OrthoDB" id="8455535at2"/>
<accession>A0A317DVV5</accession>
<comment type="caution">
    <text evidence="1">The sequence shown here is derived from an EMBL/GenBank/DDBJ whole genome shotgun (WGS) entry which is preliminary data.</text>
</comment>
<dbReference type="AlphaFoldDB" id="A0A317DVV5"/>
<sequence length="76" mass="8351">MDRDTALRLDGMAAGIIGQLDGLAFYMKQNLPAAAYQSNVKPIAHALAELFEFRQGLYGVFPDILPRELDPARCAI</sequence>
<evidence type="ECO:0000313" key="2">
    <source>
        <dbReference type="Proteomes" id="UP000246077"/>
    </source>
</evidence>
<protein>
    <submittedName>
        <fullName evidence="1">Uncharacterized protein</fullName>
    </submittedName>
</protein>
<reference evidence="2" key="1">
    <citation type="submission" date="2018-05" db="EMBL/GenBank/DDBJ databases">
        <title>Zavarzinia sp. HR-AS.</title>
        <authorList>
            <person name="Lee Y."/>
            <person name="Jeon C.O."/>
        </authorList>
    </citation>
    <scope>NUCLEOTIDE SEQUENCE [LARGE SCALE GENOMIC DNA]</scope>
    <source>
        <strain evidence="2">DSM 1231</strain>
    </source>
</reference>
<evidence type="ECO:0000313" key="1">
    <source>
        <dbReference type="EMBL" id="PWR18006.1"/>
    </source>
</evidence>
<dbReference type="EMBL" id="QGLF01000007">
    <property type="protein sequence ID" value="PWR18006.1"/>
    <property type="molecule type" value="Genomic_DNA"/>
</dbReference>
<dbReference type="RefSeq" id="WP_109923140.1">
    <property type="nucleotide sequence ID" value="NZ_QGLF01000007.1"/>
</dbReference>
<proteinExistence type="predicted"/>
<organism evidence="1 2">
    <name type="scientific">Zavarzinia compransoris</name>
    <dbReference type="NCBI Taxonomy" id="1264899"/>
    <lineage>
        <taxon>Bacteria</taxon>
        <taxon>Pseudomonadati</taxon>
        <taxon>Pseudomonadota</taxon>
        <taxon>Alphaproteobacteria</taxon>
        <taxon>Rhodospirillales</taxon>
        <taxon>Zavarziniaceae</taxon>
        <taxon>Zavarzinia</taxon>
    </lineage>
</organism>
<name>A0A317DVV5_9PROT</name>
<gene>
    <name evidence="1" type="ORF">DKG75_20930</name>
</gene>
<keyword evidence="2" id="KW-1185">Reference proteome</keyword>
<dbReference type="Proteomes" id="UP000246077">
    <property type="component" value="Unassembled WGS sequence"/>
</dbReference>